<proteinExistence type="predicted"/>
<organism evidence="2">
    <name type="scientific">uncultured Caudovirales phage</name>
    <dbReference type="NCBI Taxonomy" id="2100421"/>
    <lineage>
        <taxon>Viruses</taxon>
        <taxon>Duplodnaviria</taxon>
        <taxon>Heunggongvirae</taxon>
        <taxon>Uroviricota</taxon>
        <taxon>Caudoviricetes</taxon>
        <taxon>Peduoviridae</taxon>
        <taxon>Maltschvirus</taxon>
        <taxon>Maltschvirus maltsch</taxon>
    </lineage>
</organism>
<evidence type="ECO:0000313" key="2">
    <source>
        <dbReference type="EMBL" id="CAB4214908.1"/>
    </source>
</evidence>
<dbReference type="EMBL" id="LR797420">
    <property type="protein sequence ID" value="CAB4214908.1"/>
    <property type="molecule type" value="Genomic_DNA"/>
</dbReference>
<evidence type="ECO:0000313" key="3">
    <source>
        <dbReference type="EMBL" id="CAB4219673.1"/>
    </source>
</evidence>
<evidence type="ECO:0000256" key="1">
    <source>
        <dbReference type="SAM" id="Phobius"/>
    </source>
</evidence>
<reference evidence="2" key="1">
    <citation type="submission" date="2020-05" db="EMBL/GenBank/DDBJ databases">
        <authorList>
            <person name="Chiriac C."/>
            <person name="Salcher M."/>
            <person name="Ghai R."/>
            <person name="Kavagutti S V."/>
        </authorList>
    </citation>
    <scope>NUCLEOTIDE SEQUENCE</scope>
</reference>
<feature type="transmembrane region" description="Helical" evidence="1">
    <location>
        <begin position="322"/>
        <end position="353"/>
    </location>
</feature>
<feature type="transmembrane region" description="Helical" evidence="1">
    <location>
        <begin position="222"/>
        <end position="244"/>
    </location>
</feature>
<keyword evidence="1" id="KW-1133">Transmembrane helix</keyword>
<name>A0A6J5SLR2_9CAUD</name>
<feature type="transmembrane region" description="Helical" evidence="1">
    <location>
        <begin position="287"/>
        <end position="310"/>
    </location>
</feature>
<keyword evidence="1" id="KW-0472">Membrane</keyword>
<dbReference type="EMBL" id="LR797480">
    <property type="protein sequence ID" value="CAB4219673.1"/>
    <property type="molecule type" value="Genomic_DNA"/>
</dbReference>
<protein>
    <submittedName>
        <fullName evidence="2">Uncharacterized protein</fullName>
    </submittedName>
</protein>
<sequence>MATGAIIARIVSQYSGKGVSTAKRDLVSLSGGFDKMAKRAVKSFAIVGVAAGAMAIKIGFDAIKMAAAEEDARVLLANAIRNTTSATEADIVATNQWIESTQLATGVLDSDLRPALSKLLGITNDIKSAQVLLGIAMDTSAGSGRDLSTVTTGLMRASTGNLAGMSRLGIILPENVRKSKDFGKALEYLAARYSGAASEKANTFGMKIARMGIAFNEAKESLGYALMPILTKYFNMLVAAVPLVQKWIDQHGKQIVKAFEAAITVTVKFAIVAYNVVSFFVNNTGKIAAFGSVLAGIWAAGKMIAFIMVLEKVIKAWKVLRAAAIGAAAATAMATGGISVAAAAAGMASFALVAGGAYLTSKKLLEGLDKVGTGAGGLKLDMGKLTTTAADFNKMLKNLKINLGGTSTETTKLTKQQQALLDAQKRLKAFGLTIDKNTSIADLNPVQIEAVRLNLLKQQGLEKRAANLALVEELNIRIQVTTATQRYADILRALADNTISTTEVSVLAAKWGMTTGAVVEYIGRVYAASSTPVSDEAIIQLYMSWGMTREAAKKYIDFAKALGDEKLSDKEIAGLQTRWGLTHKEVLEYAKTVQAGTVFSTTWADDGNAAKGGWDAALIAFNAYQTALSKPVTLPPVITSPGLGGKRAHEDNWGVTGVVPAPFMGAIQGPGLGGRDAGSIFNGPINSSDYAGRNAGVAGMTVNVYPQGSVVTQGDLVSGIRDGLLAGQSSGRRITMGSDF</sequence>
<accession>A0A6J5SLR2</accession>
<keyword evidence="1" id="KW-0812">Transmembrane</keyword>
<feature type="transmembrane region" description="Helical" evidence="1">
    <location>
        <begin position="256"/>
        <end position="281"/>
    </location>
</feature>
<gene>
    <name evidence="2" type="ORF">UFOVP1467_7</name>
    <name evidence="3" type="ORF">UFOVP1616_54</name>
</gene>